<dbReference type="InterPro" id="IPR012337">
    <property type="entry name" value="RNaseH-like_sf"/>
</dbReference>
<dbReference type="InterPro" id="IPR047768">
    <property type="entry name" value="Tn5p-like"/>
</dbReference>
<dbReference type="InterPro" id="IPR014735">
    <property type="entry name" value="Transposase_Tn5-like_N"/>
</dbReference>
<dbReference type="RefSeq" id="WP_154714093.1">
    <property type="nucleotide sequence ID" value="NZ_QARP01000067.1"/>
</dbReference>
<comment type="caution">
    <text evidence="3">The sequence shown here is derived from an EMBL/GenBank/DDBJ whole genome shotgun (WGS) entry which is preliminary data.</text>
</comment>
<feature type="domain" description="Transposase Tn5-like N-terminal" evidence="2">
    <location>
        <begin position="1"/>
        <end position="60"/>
    </location>
</feature>
<dbReference type="PANTHER" id="PTHR37319">
    <property type="entry name" value="TRANSPOSASE"/>
    <property type="match status" value="1"/>
</dbReference>
<feature type="domain" description="Transposase Tn5 dimerisation" evidence="1">
    <location>
        <begin position="374"/>
        <end position="466"/>
    </location>
</feature>
<proteinExistence type="predicted"/>
<dbReference type="InterPro" id="IPR054836">
    <property type="entry name" value="Tn5_transposase"/>
</dbReference>
<dbReference type="PANTHER" id="PTHR37319:SF1">
    <property type="entry name" value="TRANSPOSASE TN5 DIMERISATION DOMAIN-CONTAINING PROTEIN"/>
    <property type="match status" value="1"/>
</dbReference>
<evidence type="ECO:0000259" key="1">
    <source>
        <dbReference type="Pfam" id="PF02281"/>
    </source>
</evidence>
<accession>A0A7Z1PXX5</accession>
<dbReference type="Gene3D" id="1.10.246.40">
    <property type="entry name" value="Tn5 transposase, domain 1"/>
    <property type="match status" value="1"/>
</dbReference>
<dbReference type="Pfam" id="PF02281">
    <property type="entry name" value="Dimer_Tnp_Tn5"/>
    <property type="match status" value="1"/>
</dbReference>
<dbReference type="InterPro" id="IPR003201">
    <property type="entry name" value="Transposase_Tn5"/>
</dbReference>
<dbReference type="InterPro" id="IPR014737">
    <property type="entry name" value="Transposase_Tn5-like_C"/>
</dbReference>
<gene>
    <name evidence="3" type="ORF">DAX92_27640</name>
</gene>
<organism evidence="3 4">
    <name type="scientific">Salmonella enterica I</name>
    <dbReference type="NCBI Taxonomy" id="59201"/>
    <lineage>
        <taxon>Bacteria</taxon>
        <taxon>Pseudomonadati</taxon>
        <taxon>Pseudomonadota</taxon>
        <taxon>Gammaproteobacteria</taxon>
        <taxon>Enterobacterales</taxon>
        <taxon>Enterobacteriaceae</taxon>
        <taxon>Salmonella</taxon>
    </lineage>
</organism>
<dbReference type="AlphaFoldDB" id="A0A7Z1PXX5"/>
<dbReference type="Gene3D" id="1.10.740.10">
    <property type="entry name" value="Transferase Inhibitor Protein From Tn5, Chain"/>
    <property type="match status" value="1"/>
</dbReference>
<reference evidence="3 4" key="1">
    <citation type="submission" date="2018-04" db="EMBL/GenBank/DDBJ databases">
        <title>Whole genome sequencing of Salmonella enterica.</title>
        <authorList>
            <person name="Bell R."/>
        </authorList>
    </citation>
    <scope>NUCLEOTIDE SEQUENCE [LARGE SCALE GENOMIC DNA]</scope>
    <source>
        <strain evidence="3 4">CFSAN058609</strain>
    </source>
</reference>
<protein>
    <submittedName>
        <fullName evidence="3">IS4 family transposase</fullName>
    </submittedName>
</protein>
<evidence type="ECO:0000313" key="4">
    <source>
        <dbReference type="Proteomes" id="UP000251540"/>
    </source>
</evidence>
<dbReference type="Gene3D" id="3.90.350.10">
    <property type="entry name" value="Transposase Inhibitor Protein From Tn5, Chain A, domain 1"/>
    <property type="match status" value="1"/>
</dbReference>
<dbReference type="Pfam" id="PF14706">
    <property type="entry name" value="Tnp_DNA_bind"/>
    <property type="match status" value="1"/>
</dbReference>
<dbReference type="SUPFAM" id="SSF53098">
    <property type="entry name" value="Ribonuclease H-like"/>
    <property type="match status" value="1"/>
</dbReference>
<sequence length="471" mass="54435">MDNWVIQELDSLEIGDVRLEKRVKILLSTLSHSPGESIPVSCRKWSETKAAYRCFSNDKVSSDKIMAPHKEKIIERTRQFKRALVLQDTTELNYSGQKQKQGVGPRRHEAERDLFIHPQLVISDSGLCLGVYDDYQWFRKELKTQKQSRKEITNDSLHKKHISEKETGRWIEGYNKSTELAKCCPDTQIISVSDREGDIYDLFECAEKTNGVKADWLVRMKSVKRATLNISGARDKLLLNERVMQIPSQQTVEFMLPEGREQSSRKVQQELRLARLTLHPPTGRRGKLRCSPVTVTVLLAKEINPPNNVQPLTWWLMCSIPPEKLTEPAQLIQWYLLRWQIEVFFKILKSGCQVEKLQLETFERTRNCLALYLIIAWRILYISSLYKVAPEESGDLIFDRKEWGYLWILVENTPPPEKIPNIRDSVLLLARLGGYLARKNDSEPGPKAIWSGLMRLMLSINAIEIAKNTYG</sequence>
<dbReference type="Proteomes" id="UP000251540">
    <property type="component" value="Unassembled WGS sequence"/>
</dbReference>
<dbReference type="NCBIfam" id="NF033590">
    <property type="entry name" value="transpos_IS4_3"/>
    <property type="match status" value="1"/>
</dbReference>
<evidence type="ECO:0000313" key="3">
    <source>
        <dbReference type="EMBL" id="PUF26042.1"/>
    </source>
</evidence>
<evidence type="ECO:0000259" key="2">
    <source>
        <dbReference type="Pfam" id="PF14706"/>
    </source>
</evidence>
<dbReference type="EMBL" id="QARP01000067">
    <property type="protein sequence ID" value="PUF26042.1"/>
    <property type="molecule type" value="Genomic_DNA"/>
</dbReference>
<dbReference type="InterPro" id="IPR038215">
    <property type="entry name" value="TN5-like_N_sf"/>
</dbReference>
<name>A0A7Z1PXX5_SALET</name>